<dbReference type="AlphaFoldDB" id="A0A426ZY21"/>
<comment type="caution">
    <text evidence="1">The sequence shown here is derived from an EMBL/GenBank/DDBJ whole genome shotgun (WGS) entry which is preliminary data.</text>
</comment>
<proteinExistence type="predicted"/>
<organism evidence="1 2">
    <name type="scientific">Ensete ventricosum</name>
    <name type="common">Abyssinian banana</name>
    <name type="synonym">Musa ensete</name>
    <dbReference type="NCBI Taxonomy" id="4639"/>
    <lineage>
        <taxon>Eukaryota</taxon>
        <taxon>Viridiplantae</taxon>
        <taxon>Streptophyta</taxon>
        <taxon>Embryophyta</taxon>
        <taxon>Tracheophyta</taxon>
        <taxon>Spermatophyta</taxon>
        <taxon>Magnoliopsida</taxon>
        <taxon>Liliopsida</taxon>
        <taxon>Zingiberales</taxon>
        <taxon>Musaceae</taxon>
        <taxon>Ensete</taxon>
    </lineage>
</organism>
<sequence length="68" mass="7749">MRLETLQECIGSSLRVSGVCQDGAREFARRRPKLIGRLLGVAEKLARRFDLHPKKIGSGRRCVSRRRT</sequence>
<reference evidence="1 2" key="1">
    <citation type="journal article" date="2014" name="Agronomy (Basel)">
        <title>A Draft Genome Sequence for Ensete ventricosum, the Drought-Tolerant Tree Against Hunger.</title>
        <authorList>
            <person name="Harrison J."/>
            <person name="Moore K.A."/>
            <person name="Paszkiewicz K."/>
            <person name="Jones T."/>
            <person name="Grant M."/>
            <person name="Ambacheew D."/>
            <person name="Muzemil S."/>
            <person name="Studholme D.J."/>
        </authorList>
    </citation>
    <scope>NUCLEOTIDE SEQUENCE [LARGE SCALE GENOMIC DNA]</scope>
</reference>
<dbReference type="EMBL" id="AMZH03004555">
    <property type="protein sequence ID" value="RRT68858.1"/>
    <property type="molecule type" value="Genomic_DNA"/>
</dbReference>
<gene>
    <name evidence="1" type="ORF">B296_00025049</name>
</gene>
<accession>A0A426ZY21</accession>
<protein>
    <submittedName>
        <fullName evidence="1">Uncharacterized protein</fullName>
    </submittedName>
</protein>
<evidence type="ECO:0000313" key="2">
    <source>
        <dbReference type="Proteomes" id="UP000287651"/>
    </source>
</evidence>
<name>A0A426ZY21_ENSVE</name>
<dbReference type="Proteomes" id="UP000287651">
    <property type="component" value="Unassembled WGS sequence"/>
</dbReference>
<evidence type="ECO:0000313" key="1">
    <source>
        <dbReference type="EMBL" id="RRT68858.1"/>
    </source>
</evidence>